<sequence>MKDYEECTDEELITLLREGNQEIEDYLIDKYKSLVRKKAHAMFLMGGETDDLIQEGMIGLFKAVRDYLPDKKASFATFASLCIDRQIYNAIQLSNRQKHRPLNTYISLSNEEGDPALESENLWQQDPESIVIAQESAAGMRERIRKRLSPFENKVLDLYLEGYGYLKIAEILEKPGKSIDNAIQRIRGKVKEVMELL</sequence>
<evidence type="ECO:0000256" key="2">
    <source>
        <dbReference type="ARBA" id="ARBA00021245"/>
    </source>
</evidence>
<name>A0A1M5B053_9CLOT</name>
<dbReference type="InterPro" id="IPR007627">
    <property type="entry name" value="RNA_pol_sigma70_r2"/>
</dbReference>
<dbReference type="RefSeq" id="WP_072853993.1">
    <property type="nucleotide sequence ID" value="NZ_FQVI01000023.1"/>
</dbReference>
<keyword evidence="5" id="KW-0238">DNA-binding</keyword>
<dbReference type="Pfam" id="PF04542">
    <property type="entry name" value="Sigma70_r2"/>
    <property type="match status" value="1"/>
</dbReference>
<dbReference type="PANTHER" id="PTHR30385:SF1">
    <property type="entry name" value="RNA POLYMERASE SIGMA-H FACTOR"/>
    <property type="match status" value="1"/>
</dbReference>
<dbReference type="Proteomes" id="UP000184245">
    <property type="component" value="Unassembled WGS sequence"/>
</dbReference>
<evidence type="ECO:0000313" key="9">
    <source>
        <dbReference type="EMBL" id="SHF35941.1"/>
    </source>
</evidence>
<keyword evidence="3" id="KW-0805">Transcription regulation</keyword>
<evidence type="ECO:0000256" key="3">
    <source>
        <dbReference type="ARBA" id="ARBA00023015"/>
    </source>
</evidence>
<dbReference type="Gene3D" id="1.20.120.1810">
    <property type="match status" value="1"/>
</dbReference>
<dbReference type="PROSITE" id="PS00715">
    <property type="entry name" value="SIGMA70_1"/>
    <property type="match status" value="1"/>
</dbReference>
<evidence type="ECO:0000313" key="10">
    <source>
        <dbReference type="Proteomes" id="UP000184245"/>
    </source>
</evidence>
<accession>A0A1M5B053</accession>
<comment type="similarity">
    <text evidence="1">Belongs to the sigma-70 factor family.</text>
</comment>
<keyword evidence="4" id="KW-0731">Sigma factor</keyword>
<dbReference type="GO" id="GO:0016987">
    <property type="term" value="F:sigma factor activity"/>
    <property type="evidence" value="ECO:0007669"/>
    <property type="project" value="UniProtKB-KW"/>
</dbReference>
<evidence type="ECO:0000256" key="7">
    <source>
        <dbReference type="ARBA" id="ARBA00024701"/>
    </source>
</evidence>
<organism evidence="9 10">
    <name type="scientific">Lactonifactor longoviformis DSM 17459</name>
    <dbReference type="NCBI Taxonomy" id="1122155"/>
    <lineage>
        <taxon>Bacteria</taxon>
        <taxon>Bacillati</taxon>
        <taxon>Bacillota</taxon>
        <taxon>Clostridia</taxon>
        <taxon>Eubacteriales</taxon>
        <taxon>Clostridiaceae</taxon>
        <taxon>Lactonifactor</taxon>
    </lineage>
</organism>
<protein>
    <recommendedName>
        <fullName evidence="2">RNA polymerase sigma factor SigS</fullName>
    </recommendedName>
</protein>
<evidence type="ECO:0000256" key="1">
    <source>
        <dbReference type="ARBA" id="ARBA00007788"/>
    </source>
</evidence>
<dbReference type="GO" id="GO:0006352">
    <property type="term" value="P:DNA-templated transcription initiation"/>
    <property type="evidence" value="ECO:0007669"/>
    <property type="project" value="InterPro"/>
</dbReference>
<evidence type="ECO:0000259" key="8">
    <source>
        <dbReference type="PROSITE" id="PS00715"/>
    </source>
</evidence>
<dbReference type="InterPro" id="IPR000943">
    <property type="entry name" value="RNA_pol_sigma70"/>
</dbReference>
<feature type="domain" description="RNA polymerase sigma-70" evidence="8">
    <location>
        <begin position="51"/>
        <end position="64"/>
    </location>
</feature>
<dbReference type="EMBL" id="FQVI01000023">
    <property type="protein sequence ID" value="SHF35941.1"/>
    <property type="molecule type" value="Genomic_DNA"/>
</dbReference>
<keyword evidence="10" id="KW-1185">Reference proteome</keyword>
<evidence type="ECO:0000256" key="4">
    <source>
        <dbReference type="ARBA" id="ARBA00023082"/>
    </source>
</evidence>
<dbReference type="AlphaFoldDB" id="A0A1M5B053"/>
<dbReference type="STRING" id="1122155.SAMN02745158_03421"/>
<dbReference type="InterPro" id="IPR013325">
    <property type="entry name" value="RNA_pol_sigma_r2"/>
</dbReference>
<dbReference type="PIRSF" id="PIRSF002939">
    <property type="entry name" value="RNA_polymerase_sigma-H_factor"/>
    <property type="match status" value="1"/>
</dbReference>
<dbReference type="OrthoDB" id="9783788at2"/>
<dbReference type="SUPFAM" id="SSF88946">
    <property type="entry name" value="Sigma2 domain of RNA polymerase sigma factors"/>
    <property type="match status" value="1"/>
</dbReference>
<comment type="function">
    <text evidence="7">Sigma factors are initiation factors that promote the attachment of RNA polymerase to specific initiation sites and are then released. Sigma-S contributes to the protection against external stress, thus playing a role in cellular fitness and survival.</text>
</comment>
<reference evidence="9 10" key="1">
    <citation type="submission" date="2016-11" db="EMBL/GenBank/DDBJ databases">
        <authorList>
            <person name="Jaros S."/>
            <person name="Januszkiewicz K."/>
            <person name="Wedrychowicz H."/>
        </authorList>
    </citation>
    <scope>NUCLEOTIDE SEQUENCE [LARGE SCALE GENOMIC DNA]</scope>
    <source>
        <strain evidence="9 10">DSM 17459</strain>
    </source>
</reference>
<evidence type="ECO:0000256" key="6">
    <source>
        <dbReference type="ARBA" id="ARBA00023163"/>
    </source>
</evidence>
<dbReference type="SUPFAM" id="SSF46894">
    <property type="entry name" value="C-terminal effector domain of the bipartite response regulators"/>
    <property type="match status" value="1"/>
</dbReference>
<dbReference type="GO" id="GO:0003677">
    <property type="term" value="F:DNA binding"/>
    <property type="evidence" value="ECO:0007669"/>
    <property type="project" value="UniProtKB-KW"/>
</dbReference>
<dbReference type="NCBIfam" id="TIGR02937">
    <property type="entry name" value="sigma70-ECF"/>
    <property type="match status" value="1"/>
</dbReference>
<dbReference type="InterPro" id="IPR016371">
    <property type="entry name" value="RNA_pol_sigma-H_factor"/>
</dbReference>
<dbReference type="InterPro" id="IPR016032">
    <property type="entry name" value="Sig_transdc_resp-reg_C-effctor"/>
</dbReference>
<dbReference type="InterPro" id="IPR014284">
    <property type="entry name" value="RNA_pol_sigma-70_dom"/>
</dbReference>
<dbReference type="PANTHER" id="PTHR30385">
    <property type="entry name" value="SIGMA FACTOR F FLAGELLAR"/>
    <property type="match status" value="1"/>
</dbReference>
<gene>
    <name evidence="9" type="ORF">SAMN02745158_03421</name>
</gene>
<keyword evidence="6" id="KW-0804">Transcription</keyword>
<proteinExistence type="inferred from homology"/>
<evidence type="ECO:0000256" key="5">
    <source>
        <dbReference type="ARBA" id="ARBA00023125"/>
    </source>
</evidence>